<sequence length="327" mass="36110">MRFLQKALVLSAAGLVGLYAFARAVIPPTVYVLVSVTDAEGRPVELPDRWGSTLFMDDGALRPGLSIRGTDDLSSERRPLDIRRWSVQLPGLSRGGSEYASFGCRPGAEAAFAAMDDAGGSDEVLLRLPAVTELIPWTIKRVRLQLPQKSQEPLGELMVTVLDADGTWPDTHPGLSLSSPEGRLPLLYSFGEPFGTENRWDCGPVRHSLPAGRYRVEIDQWFGLTCGNMAPSIDRHLRPDLVVDIKPGKLTQVTLERPRGTRLDLDLSFTGDGGEFAAARADFLEQWEQQAFGHSVLAPHRWRAQATLQRLDSHGVPEDREELYACR</sequence>
<evidence type="ECO:0000313" key="2">
    <source>
        <dbReference type="Proteomes" id="UP000320390"/>
    </source>
</evidence>
<organism evidence="1 2">
    <name type="scientific">Saltatorellus ferox</name>
    <dbReference type="NCBI Taxonomy" id="2528018"/>
    <lineage>
        <taxon>Bacteria</taxon>
        <taxon>Pseudomonadati</taxon>
        <taxon>Planctomycetota</taxon>
        <taxon>Planctomycetia</taxon>
        <taxon>Planctomycetia incertae sedis</taxon>
        <taxon>Saltatorellus</taxon>
    </lineage>
</organism>
<dbReference type="Proteomes" id="UP000320390">
    <property type="component" value="Chromosome"/>
</dbReference>
<keyword evidence="2" id="KW-1185">Reference proteome</keyword>
<accession>A0A518EY44</accession>
<reference evidence="1 2" key="1">
    <citation type="submission" date="2019-02" db="EMBL/GenBank/DDBJ databases">
        <title>Deep-cultivation of Planctomycetes and their phenomic and genomic characterization uncovers novel biology.</title>
        <authorList>
            <person name="Wiegand S."/>
            <person name="Jogler M."/>
            <person name="Boedeker C."/>
            <person name="Pinto D."/>
            <person name="Vollmers J."/>
            <person name="Rivas-Marin E."/>
            <person name="Kohn T."/>
            <person name="Peeters S.H."/>
            <person name="Heuer A."/>
            <person name="Rast P."/>
            <person name="Oberbeckmann S."/>
            <person name="Bunk B."/>
            <person name="Jeske O."/>
            <person name="Meyerdierks A."/>
            <person name="Storesund J.E."/>
            <person name="Kallscheuer N."/>
            <person name="Luecker S."/>
            <person name="Lage O.M."/>
            <person name="Pohl T."/>
            <person name="Merkel B.J."/>
            <person name="Hornburger P."/>
            <person name="Mueller R.-W."/>
            <person name="Bruemmer F."/>
            <person name="Labrenz M."/>
            <person name="Spormann A.M."/>
            <person name="Op den Camp H."/>
            <person name="Overmann J."/>
            <person name="Amann R."/>
            <person name="Jetten M.S.M."/>
            <person name="Mascher T."/>
            <person name="Medema M.H."/>
            <person name="Devos D.P."/>
            <person name="Kaster A.-K."/>
            <person name="Ovreas L."/>
            <person name="Rohde M."/>
            <person name="Galperin M.Y."/>
            <person name="Jogler C."/>
        </authorList>
    </citation>
    <scope>NUCLEOTIDE SEQUENCE [LARGE SCALE GENOMIC DNA]</scope>
    <source>
        <strain evidence="1 2">Poly30</strain>
    </source>
</reference>
<evidence type="ECO:0000313" key="1">
    <source>
        <dbReference type="EMBL" id="QDV08993.1"/>
    </source>
</evidence>
<dbReference type="AlphaFoldDB" id="A0A518EY44"/>
<name>A0A518EY44_9BACT</name>
<gene>
    <name evidence="1" type="ORF">Poly30_45490</name>
</gene>
<proteinExistence type="predicted"/>
<protein>
    <submittedName>
        <fullName evidence="1">Uncharacterized protein</fullName>
    </submittedName>
</protein>
<dbReference type="EMBL" id="CP036434">
    <property type="protein sequence ID" value="QDV08993.1"/>
    <property type="molecule type" value="Genomic_DNA"/>
</dbReference>
<dbReference type="RefSeq" id="WP_145202611.1">
    <property type="nucleotide sequence ID" value="NZ_CP036434.1"/>
</dbReference>